<evidence type="ECO:0000313" key="3">
    <source>
        <dbReference type="EMBL" id="GES06016.1"/>
    </source>
</evidence>
<sequence length="282" mass="31218">MTALEALDWTAEECDLEHPMTTSASSSCSPGSISGPSGTGIWLHFPEPDSEDEQDPQPPRSERWDGAPVNLRSRDTRSHPACLADTAAARRTARHTLARLLMAWVEFTGMSPTFASHLEETLEHLCAAVGPSPEDDPAGVAQPVEPGTALPQAVQAMVAELRSALESRRREERLTALLGWLWDAVAEPILDHLGAVEPLRGDASDRRIWWCPSGLLSFLPLHADGYHATRDDRRPRTVLDRVISSYAPTVRTLSHVRRAARPTTGRSRPSWSPWPKLRVRRR</sequence>
<dbReference type="Proteomes" id="UP000334990">
    <property type="component" value="Unassembled WGS sequence"/>
</dbReference>
<evidence type="ECO:0000256" key="1">
    <source>
        <dbReference type="SAM" id="MobiDB-lite"/>
    </source>
</evidence>
<dbReference type="EMBL" id="BLAD01000124">
    <property type="protein sequence ID" value="GES06016.1"/>
    <property type="molecule type" value="Genomic_DNA"/>
</dbReference>
<dbReference type="InterPro" id="IPR024983">
    <property type="entry name" value="CHAT_dom"/>
</dbReference>
<feature type="region of interest" description="Disordered" evidence="1">
    <location>
        <begin position="256"/>
        <end position="282"/>
    </location>
</feature>
<feature type="region of interest" description="Disordered" evidence="1">
    <location>
        <begin position="18"/>
        <end position="78"/>
    </location>
</feature>
<proteinExistence type="predicted"/>
<feature type="compositionally biased region" description="Low complexity" evidence="1">
    <location>
        <begin position="19"/>
        <end position="40"/>
    </location>
</feature>
<keyword evidence="4" id="KW-1185">Reference proteome</keyword>
<accession>A0A5M3WB29</accession>
<feature type="domain" description="CHAT" evidence="2">
    <location>
        <begin position="176"/>
        <end position="263"/>
    </location>
</feature>
<gene>
    <name evidence="3" type="ORF">Acor_80850</name>
</gene>
<reference evidence="3 4" key="1">
    <citation type="submission" date="2019-10" db="EMBL/GenBank/DDBJ databases">
        <title>Whole genome shotgun sequence of Acrocarpospora corrugata NBRC 13972.</title>
        <authorList>
            <person name="Ichikawa N."/>
            <person name="Kimura A."/>
            <person name="Kitahashi Y."/>
            <person name="Komaki H."/>
            <person name="Oguchi A."/>
        </authorList>
    </citation>
    <scope>NUCLEOTIDE SEQUENCE [LARGE SCALE GENOMIC DNA]</scope>
    <source>
        <strain evidence="3 4">NBRC 13972</strain>
    </source>
</reference>
<protein>
    <recommendedName>
        <fullName evidence="2">CHAT domain-containing protein</fullName>
    </recommendedName>
</protein>
<evidence type="ECO:0000259" key="2">
    <source>
        <dbReference type="Pfam" id="PF12770"/>
    </source>
</evidence>
<evidence type="ECO:0000313" key="4">
    <source>
        <dbReference type="Proteomes" id="UP000334990"/>
    </source>
</evidence>
<comment type="caution">
    <text evidence="3">The sequence shown here is derived from an EMBL/GenBank/DDBJ whole genome shotgun (WGS) entry which is preliminary data.</text>
</comment>
<name>A0A5M3WB29_9ACTN</name>
<dbReference type="AlphaFoldDB" id="A0A5M3WB29"/>
<organism evidence="3 4">
    <name type="scientific">Acrocarpospora corrugata</name>
    <dbReference type="NCBI Taxonomy" id="35763"/>
    <lineage>
        <taxon>Bacteria</taxon>
        <taxon>Bacillati</taxon>
        <taxon>Actinomycetota</taxon>
        <taxon>Actinomycetes</taxon>
        <taxon>Streptosporangiales</taxon>
        <taxon>Streptosporangiaceae</taxon>
        <taxon>Acrocarpospora</taxon>
    </lineage>
</organism>
<dbReference type="Pfam" id="PF12770">
    <property type="entry name" value="CHAT"/>
    <property type="match status" value="1"/>
</dbReference>